<feature type="chain" id="PRO_5044868216" description="Nudix hydrolase domain-containing protein" evidence="2">
    <location>
        <begin position="20"/>
        <end position="266"/>
    </location>
</feature>
<proteinExistence type="predicted"/>
<evidence type="ECO:0008006" key="5">
    <source>
        <dbReference type="Google" id="ProtNLM"/>
    </source>
</evidence>
<dbReference type="EMBL" id="JALLAZ020001569">
    <property type="protein sequence ID" value="KAL3772767.1"/>
    <property type="molecule type" value="Genomic_DNA"/>
</dbReference>
<comment type="caution">
    <text evidence="3">The sequence shown here is derived from an EMBL/GenBank/DDBJ whole genome shotgun (WGS) entry which is preliminary data.</text>
</comment>
<organism evidence="3 4">
    <name type="scientific">Stephanodiscus triporus</name>
    <dbReference type="NCBI Taxonomy" id="2934178"/>
    <lineage>
        <taxon>Eukaryota</taxon>
        <taxon>Sar</taxon>
        <taxon>Stramenopiles</taxon>
        <taxon>Ochrophyta</taxon>
        <taxon>Bacillariophyta</taxon>
        <taxon>Coscinodiscophyceae</taxon>
        <taxon>Thalassiosirophycidae</taxon>
        <taxon>Stephanodiscales</taxon>
        <taxon>Stephanodiscaceae</taxon>
        <taxon>Stephanodiscus</taxon>
    </lineage>
</organism>
<name>A0ABD3N9U6_9STRA</name>
<evidence type="ECO:0000313" key="4">
    <source>
        <dbReference type="Proteomes" id="UP001530315"/>
    </source>
</evidence>
<dbReference type="Gene3D" id="3.90.79.10">
    <property type="entry name" value="Nucleoside Triphosphate Pyrophosphohydrolase"/>
    <property type="match status" value="1"/>
</dbReference>
<keyword evidence="2" id="KW-0732">Signal</keyword>
<keyword evidence="4" id="KW-1185">Reference proteome</keyword>
<protein>
    <recommendedName>
        <fullName evidence="5">Nudix hydrolase domain-containing protein</fullName>
    </recommendedName>
</protein>
<evidence type="ECO:0000313" key="3">
    <source>
        <dbReference type="EMBL" id="KAL3772767.1"/>
    </source>
</evidence>
<reference evidence="3 4" key="1">
    <citation type="submission" date="2024-10" db="EMBL/GenBank/DDBJ databases">
        <title>Updated reference genomes for cyclostephanoid diatoms.</title>
        <authorList>
            <person name="Roberts W.R."/>
            <person name="Alverson A.J."/>
        </authorList>
    </citation>
    <scope>NUCLEOTIDE SEQUENCE [LARGE SCALE GENOMIC DNA]</scope>
    <source>
        <strain evidence="3 4">AJA276-08</strain>
    </source>
</reference>
<dbReference type="AlphaFoldDB" id="A0ABD3N9U6"/>
<sequence length="266" mass="28746">MPRCLIVLLLVLAILGADAAQSPTTTPAASGAAFYPRGRDRPHKYEILDEVVRYSGWRRVVRRSVVDRRRAARGKKVVEYDVIDHANSSSGGAVVVFAWNSTSRTATIVREYMPGPHRVLCGLAAGIVEDDGKHSEGGGGGTSSASGSEMSSSSSSLVAARFELEEECHLAGGTWYRLTDEGVSVPMDKYVVTEITPYLVIDAEHVPDPRPLDDEEDIEIVRGVTAAEILRMIREGDFNLVGGWGALLALEKLRELVGPRSRSSPG</sequence>
<feature type="region of interest" description="Disordered" evidence="1">
    <location>
        <begin position="131"/>
        <end position="151"/>
    </location>
</feature>
<dbReference type="Proteomes" id="UP001530315">
    <property type="component" value="Unassembled WGS sequence"/>
</dbReference>
<feature type="signal peptide" evidence="2">
    <location>
        <begin position="1"/>
        <end position="19"/>
    </location>
</feature>
<evidence type="ECO:0000256" key="1">
    <source>
        <dbReference type="SAM" id="MobiDB-lite"/>
    </source>
</evidence>
<evidence type="ECO:0000256" key="2">
    <source>
        <dbReference type="SAM" id="SignalP"/>
    </source>
</evidence>
<accession>A0ABD3N9U6</accession>
<gene>
    <name evidence="3" type="ORF">ACHAW5_007276</name>
</gene>